<comment type="subcellular location">
    <subcellularLocation>
        <location evidence="1">Membrane</location>
        <topology evidence="1">Multi-pass membrane protein</topology>
    </subcellularLocation>
</comment>
<evidence type="ECO:0000256" key="8">
    <source>
        <dbReference type="ARBA" id="ARBA00023027"/>
    </source>
</evidence>
<organism evidence="12">
    <name type="scientific">Melicertum octocostatum</name>
    <dbReference type="NCBI Taxonomy" id="323307"/>
    <lineage>
        <taxon>Eukaryota</taxon>
        <taxon>Metazoa</taxon>
        <taxon>Cnidaria</taxon>
        <taxon>Hydrozoa</taxon>
        <taxon>Hydroidolina</taxon>
        <taxon>Leptothecata</taxon>
        <taxon>Melicertidae</taxon>
        <taxon>Melicertum</taxon>
    </lineage>
</organism>
<keyword evidence="4" id="KW-0813">Transport</keyword>
<dbReference type="Gene3D" id="1.10.287.3510">
    <property type="match status" value="1"/>
</dbReference>
<evidence type="ECO:0000313" key="12">
    <source>
        <dbReference type="EMBL" id="ALO20632.1"/>
    </source>
</evidence>
<reference evidence="12" key="1">
    <citation type="journal article" date="2015" name="PeerJ">
        <title>Phylogenetic analysis of higher-level relationships within Hydroidolina (Cnidaria: Hydrozoa) using mitochondrial genome data and insight into their mitochondrial transcription.</title>
        <authorList>
            <person name="Kayal E."/>
            <person name="Bentlage B."/>
            <person name="Cartwright P."/>
            <person name="Yanagihara A.A."/>
            <person name="Lindsay D.J."/>
            <person name="Hopcroft R.R."/>
            <person name="Collins A.G."/>
        </authorList>
    </citation>
    <scope>NUCLEOTIDE SEQUENCE</scope>
</reference>
<geneLocation type="mitochondrion" evidence="12"/>
<feature type="transmembrane region" description="Helical" evidence="11">
    <location>
        <begin position="62"/>
        <end position="83"/>
    </location>
</feature>
<accession>A0A0S2IAT2</accession>
<dbReference type="GO" id="GO:0042773">
    <property type="term" value="P:ATP synthesis coupled electron transport"/>
    <property type="evidence" value="ECO:0007669"/>
    <property type="project" value="InterPro"/>
</dbReference>
<evidence type="ECO:0000256" key="9">
    <source>
        <dbReference type="ARBA" id="ARBA00023136"/>
    </source>
</evidence>
<evidence type="ECO:0000256" key="3">
    <source>
        <dbReference type="ARBA" id="ARBA00016612"/>
    </source>
</evidence>
<evidence type="ECO:0000256" key="5">
    <source>
        <dbReference type="ARBA" id="ARBA00022692"/>
    </source>
</evidence>
<keyword evidence="9 11" id="KW-0472">Membrane</keyword>
<dbReference type="Pfam" id="PF00420">
    <property type="entry name" value="Oxidored_q2"/>
    <property type="match status" value="1"/>
</dbReference>
<keyword evidence="7 11" id="KW-1133">Transmembrane helix</keyword>
<protein>
    <recommendedName>
        <fullName evidence="3">NADH-ubiquinone oxidoreductase chain 4L</fullName>
    </recommendedName>
    <alternativeName>
        <fullName evidence="10">NADH dehydrogenase subunit 4L</fullName>
    </alternativeName>
</protein>
<dbReference type="PANTHER" id="PTHR11434:SF16">
    <property type="entry name" value="NADH-UBIQUINONE OXIDOREDUCTASE CHAIN 4L"/>
    <property type="match status" value="1"/>
</dbReference>
<evidence type="ECO:0000256" key="10">
    <source>
        <dbReference type="ARBA" id="ARBA00031586"/>
    </source>
</evidence>
<name>A0A0S2IAT2_9CNID</name>
<evidence type="ECO:0000256" key="4">
    <source>
        <dbReference type="ARBA" id="ARBA00022448"/>
    </source>
</evidence>
<keyword evidence="6" id="KW-1278">Translocase</keyword>
<evidence type="ECO:0000256" key="2">
    <source>
        <dbReference type="ARBA" id="ARBA00010519"/>
    </source>
</evidence>
<dbReference type="GO" id="GO:0016651">
    <property type="term" value="F:oxidoreductase activity, acting on NAD(P)H"/>
    <property type="evidence" value="ECO:0007669"/>
    <property type="project" value="InterPro"/>
</dbReference>
<evidence type="ECO:0000256" key="6">
    <source>
        <dbReference type="ARBA" id="ARBA00022967"/>
    </source>
</evidence>
<evidence type="ECO:0000256" key="11">
    <source>
        <dbReference type="SAM" id="Phobius"/>
    </source>
</evidence>
<feature type="transmembrane region" description="Helical" evidence="11">
    <location>
        <begin position="29"/>
        <end position="50"/>
    </location>
</feature>
<sequence length="99" mass="10973">MEMNLYLIPMLLFILSIIGIIFNQSNIILILICIEMMLLSISLNFLSHAYIVSNSMGQICAIYIITVAAVESAIGLSIMIAFYKLKGSVAIRFLNILKG</sequence>
<keyword evidence="8" id="KW-0520">NAD</keyword>
<dbReference type="HAMAP" id="MF_01456">
    <property type="entry name" value="NDH1_NuoK"/>
    <property type="match status" value="1"/>
</dbReference>
<comment type="similarity">
    <text evidence="2">Belongs to the complex I subunit 4L family.</text>
</comment>
<evidence type="ECO:0000256" key="1">
    <source>
        <dbReference type="ARBA" id="ARBA00004141"/>
    </source>
</evidence>
<dbReference type="NCBIfam" id="NF004320">
    <property type="entry name" value="PRK05715.1-2"/>
    <property type="match status" value="1"/>
</dbReference>
<keyword evidence="5 11" id="KW-0812">Transmembrane</keyword>
<dbReference type="AlphaFoldDB" id="A0A0S2IAT2"/>
<keyword evidence="12" id="KW-0496">Mitochondrion</keyword>
<dbReference type="InterPro" id="IPR001133">
    <property type="entry name" value="NADH_UbQ_OxRdtase_chain4L/K"/>
</dbReference>
<gene>
    <name evidence="12" type="primary">nad4L</name>
</gene>
<dbReference type="PANTHER" id="PTHR11434">
    <property type="entry name" value="NADH-UBIQUINONE OXIDOREDUCTASE SUBUNIT ND4L"/>
    <property type="match status" value="1"/>
</dbReference>
<proteinExistence type="inferred from homology"/>
<dbReference type="EMBL" id="KT809321">
    <property type="protein sequence ID" value="ALO20632.1"/>
    <property type="molecule type" value="Genomic_DNA"/>
</dbReference>
<feature type="transmembrane region" description="Helical" evidence="11">
    <location>
        <begin position="6"/>
        <end position="22"/>
    </location>
</feature>
<dbReference type="InterPro" id="IPR039428">
    <property type="entry name" value="NUOK/Mnh_C1-like"/>
</dbReference>
<evidence type="ECO:0000256" key="7">
    <source>
        <dbReference type="ARBA" id="ARBA00022989"/>
    </source>
</evidence>
<dbReference type="GO" id="GO:0030964">
    <property type="term" value="C:NADH dehydrogenase complex"/>
    <property type="evidence" value="ECO:0007669"/>
    <property type="project" value="TreeGrafter"/>
</dbReference>